<feature type="region of interest" description="Disordered" evidence="1">
    <location>
        <begin position="234"/>
        <end position="260"/>
    </location>
</feature>
<evidence type="ECO:0000313" key="2">
    <source>
        <dbReference type="EMBL" id="KAK4244277.1"/>
    </source>
</evidence>
<feature type="compositionally biased region" description="Acidic residues" evidence="1">
    <location>
        <begin position="566"/>
        <end position="583"/>
    </location>
</feature>
<feature type="compositionally biased region" description="Basic and acidic residues" evidence="1">
    <location>
        <begin position="1"/>
        <end position="19"/>
    </location>
</feature>
<dbReference type="GO" id="GO:0042790">
    <property type="term" value="P:nucleolar large rRNA transcription by RNA polymerase I"/>
    <property type="evidence" value="ECO:0007669"/>
    <property type="project" value="InterPro"/>
</dbReference>
<proteinExistence type="predicted"/>
<feature type="compositionally biased region" description="Acidic residues" evidence="1">
    <location>
        <begin position="40"/>
        <end position="66"/>
    </location>
</feature>
<dbReference type="GO" id="GO:0001181">
    <property type="term" value="F:RNA polymerase I general transcription initiation factor activity"/>
    <property type="evidence" value="ECO:0007669"/>
    <property type="project" value="TreeGrafter"/>
</dbReference>
<sequence>MNSDQSSHDGAHDNSRLRESVSMVLRQLQQPQSSKVSYDEVPESDEAEVDNDGDDNEYDDEDDGEGNGDSNGDSDHKYVPSSDEDPERTSQRQRRHSVSSAGSHYNPSIISFEAEPAVATSDRHSRKLTTEELADTQPDFDYLPLKPNSRLPSSTPYSTVPPTPTQLSYWSPPRKRSLSPTSPSHRHQHAPDFAEVAGDSSPRPFKRHKSAPFNHAYLALLNTDILDAAQRYAPHHHHVHATQGSDSSGGGGGGSSSSSSAIALGPSQIGLIHWTEAEKLLFFEALARLGSDDVAGIAARVRTKGAIEVAAYLALLKEASDAATAPTTTRKQGKIAGSAAVALEDMPAAVELSQACCAALEEAADAVAVRQEGYEEGVERRRWGDTAWLIGQWNYKAVEAAPPEDLREAVNLFRLGSWLRMSERVFMNSAVDEYNWIRVEGEKPDVRATAVKDFYALALEVTRRLVAATIFVGEARVKARRELYPHERNRVWKQDVEAAALSLGLPTNSHRFWARSARRLRLNVYDDEEDEEEGSWRSEDERESMPYDEVERALGLELQASREDAVAGEETELSEEELDEDDVASTAESDNGSVELGVSGTPYASEYEEVLPPEEDKAEKEAVTREMNEVLVHSALEYPKSDKPRAALRNRIRAERAHETYADRLDARASYYEEKKLWAMIERQPPVALVRPEEPEEPRKWTKKTVDELIRSFVRTPGDWRSKLEVVPSKWEMDYALKEVEEREKAQAVAGEDSSGEI</sequence>
<protein>
    <recommendedName>
        <fullName evidence="4">Myb-like domain-containing protein</fullName>
    </recommendedName>
</protein>
<dbReference type="PANTHER" id="PTHR28079">
    <property type="entry name" value="RNA POLYMERASE I-SPECIFIC TRANSCRIPTION INITIATION FACTOR RRN5"/>
    <property type="match status" value="1"/>
</dbReference>
<dbReference type="GO" id="GO:0000182">
    <property type="term" value="F:rDNA binding"/>
    <property type="evidence" value="ECO:0007669"/>
    <property type="project" value="TreeGrafter"/>
</dbReference>
<dbReference type="Proteomes" id="UP001303647">
    <property type="component" value="Unassembled WGS sequence"/>
</dbReference>
<feature type="compositionally biased region" description="Polar residues" evidence="1">
    <location>
        <begin position="27"/>
        <end position="36"/>
    </location>
</feature>
<dbReference type="EMBL" id="MU857747">
    <property type="protein sequence ID" value="KAK4244277.1"/>
    <property type="molecule type" value="Genomic_DNA"/>
</dbReference>
<feature type="region of interest" description="Disordered" evidence="1">
    <location>
        <begin position="1"/>
        <end position="208"/>
    </location>
</feature>
<dbReference type="AlphaFoldDB" id="A0AAN7HG97"/>
<dbReference type="PANTHER" id="PTHR28079:SF1">
    <property type="entry name" value="RNA POLYMERASE I-SPECIFIC TRANSCRIPTION INITIATION FACTOR RRN5"/>
    <property type="match status" value="1"/>
</dbReference>
<name>A0AAN7HG97_9PEZI</name>
<dbReference type="InterPro" id="IPR039601">
    <property type="entry name" value="Rrn5"/>
</dbReference>
<feature type="compositionally biased region" description="Polar residues" evidence="1">
    <location>
        <begin position="98"/>
        <end position="109"/>
    </location>
</feature>
<dbReference type="InterPro" id="IPR009057">
    <property type="entry name" value="Homeodomain-like_sf"/>
</dbReference>
<organism evidence="2 3">
    <name type="scientific">Corynascus novoguineensis</name>
    <dbReference type="NCBI Taxonomy" id="1126955"/>
    <lineage>
        <taxon>Eukaryota</taxon>
        <taxon>Fungi</taxon>
        <taxon>Dikarya</taxon>
        <taxon>Ascomycota</taxon>
        <taxon>Pezizomycotina</taxon>
        <taxon>Sordariomycetes</taxon>
        <taxon>Sordariomycetidae</taxon>
        <taxon>Sordariales</taxon>
        <taxon>Chaetomiaceae</taxon>
        <taxon>Corynascus</taxon>
    </lineage>
</organism>
<dbReference type="SUPFAM" id="SSF46689">
    <property type="entry name" value="Homeodomain-like"/>
    <property type="match status" value="1"/>
</dbReference>
<evidence type="ECO:0000256" key="1">
    <source>
        <dbReference type="SAM" id="MobiDB-lite"/>
    </source>
</evidence>
<evidence type="ECO:0008006" key="4">
    <source>
        <dbReference type="Google" id="ProtNLM"/>
    </source>
</evidence>
<dbReference type="GO" id="GO:0006361">
    <property type="term" value="P:transcription initiation at RNA polymerase I promoter"/>
    <property type="evidence" value="ECO:0007669"/>
    <property type="project" value="TreeGrafter"/>
</dbReference>
<gene>
    <name evidence="2" type="ORF">C7999DRAFT_17447</name>
</gene>
<dbReference type="Gene3D" id="1.10.10.60">
    <property type="entry name" value="Homeodomain-like"/>
    <property type="match status" value="1"/>
</dbReference>
<reference evidence="2" key="2">
    <citation type="submission" date="2023-05" db="EMBL/GenBank/DDBJ databases">
        <authorList>
            <consortium name="Lawrence Berkeley National Laboratory"/>
            <person name="Steindorff A."/>
            <person name="Hensen N."/>
            <person name="Bonometti L."/>
            <person name="Westerberg I."/>
            <person name="Brannstrom I.O."/>
            <person name="Guillou S."/>
            <person name="Cros-Aarteil S."/>
            <person name="Calhoun S."/>
            <person name="Haridas S."/>
            <person name="Kuo A."/>
            <person name="Mondo S."/>
            <person name="Pangilinan J."/>
            <person name="Riley R."/>
            <person name="Labutti K."/>
            <person name="Andreopoulos B."/>
            <person name="Lipzen A."/>
            <person name="Chen C."/>
            <person name="Yanf M."/>
            <person name="Daum C."/>
            <person name="Ng V."/>
            <person name="Clum A."/>
            <person name="Ohm R."/>
            <person name="Martin F."/>
            <person name="Silar P."/>
            <person name="Natvig D."/>
            <person name="Lalanne C."/>
            <person name="Gautier V."/>
            <person name="Ament-Velasquez S.L."/>
            <person name="Kruys A."/>
            <person name="Hutchinson M.I."/>
            <person name="Powell A.J."/>
            <person name="Barry K."/>
            <person name="Miller A.N."/>
            <person name="Grigoriev I.V."/>
            <person name="Debuchy R."/>
            <person name="Gladieux P."/>
            <person name="Thoren M.H."/>
            <person name="Johannesson H."/>
        </authorList>
    </citation>
    <scope>NUCLEOTIDE SEQUENCE</scope>
    <source>
        <strain evidence="2">CBS 359.72</strain>
    </source>
</reference>
<reference evidence="2" key="1">
    <citation type="journal article" date="2023" name="Mol. Phylogenet. Evol.">
        <title>Genome-scale phylogeny and comparative genomics of the fungal order Sordariales.</title>
        <authorList>
            <person name="Hensen N."/>
            <person name="Bonometti L."/>
            <person name="Westerberg I."/>
            <person name="Brannstrom I.O."/>
            <person name="Guillou S."/>
            <person name="Cros-Aarteil S."/>
            <person name="Calhoun S."/>
            <person name="Haridas S."/>
            <person name="Kuo A."/>
            <person name="Mondo S."/>
            <person name="Pangilinan J."/>
            <person name="Riley R."/>
            <person name="LaButti K."/>
            <person name="Andreopoulos B."/>
            <person name="Lipzen A."/>
            <person name="Chen C."/>
            <person name="Yan M."/>
            <person name="Daum C."/>
            <person name="Ng V."/>
            <person name="Clum A."/>
            <person name="Steindorff A."/>
            <person name="Ohm R.A."/>
            <person name="Martin F."/>
            <person name="Silar P."/>
            <person name="Natvig D.O."/>
            <person name="Lalanne C."/>
            <person name="Gautier V."/>
            <person name="Ament-Velasquez S.L."/>
            <person name="Kruys A."/>
            <person name="Hutchinson M.I."/>
            <person name="Powell A.J."/>
            <person name="Barry K."/>
            <person name="Miller A.N."/>
            <person name="Grigoriev I.V."/>
            <person name="Debuchy R."/>
            <person name="Gladieux P."/>
            <person name="Hiltunen Thoren M."/>
            <person name="Johannesson H."/>
        </authorList>
    </citation>
    <scope>NUCLEOTIDE SEQUENCE</scope>
    <source>
        <strain evidence="2">CBS 359.72</strain>
    </source>
</reference>
<feature type="compositionally biased region" description="Basic and acidic residues" evidence="1">
    <location>
        <begin position="534"/>
        <end position="547"/>
    </location>
</feature>
<accession>A0AAN7HG97</accession>
<feature type="region of interest" description="Disordered" evidence="1">
    <location>
        <begin position="558"/>
        <end position="619"/>
    </location>
</feature>
<feature type="region of interest" description="Disordered" evidence="1">
    <location>
        <begin position="528"/>
        <end position="547"/>
    </location>
</feature>
<comment type="caution">
    <text evidence="2">The sequence shown here is derived from an EMBL/GenBank/DDBJ whole genome shotgun (WGS) entry which is preliminary data.</text>
</comment>
<evidence type="ECO:0000313" key="3">
    <source>
        <dbReference type="Proteomes" id="UP001303647"/>
    </source>
</evidence>
<keyword evidence="3" id="KW-1185">Reference proteome</keyword>
<dbReference type="GO" id="GO:0000500">
    <property type="term" value="C:RNA polymerase I upstream activating factor complex"/>
    <property type="evidence" value="ECO:0007669"/>
    <property type="project" value="InterPro"/>
</dbReference>